<gene>
    <name evidence="1" type="ORF">GCM10011511_35320</name>
</gene>
<sequence>METGLARTSFSAVAPPGLGIPSRRAEYLLVIYPYGDLQDKLLEAQQQFSTEYGLQVTVRNRPHITVAAFQAGEPMEDTLIRWIQRICKHFNSFDLTLNNFSGFPPHTIYLRVQDPQPFRDLMRQLRAIDDYIRSSGCPPVNLISRPYLSIAGGLTEQVYNKAMPDYSRKTFHDTFHVDQLVLLKREHAFDACKTVNIFRLQPDKIN</sequence>
<keyword evidence="2" id="KW-1185">Reference proteome</keyword>
<evidence type="ECO:0000313" key="1">
    <source>
        <dbReference type="EMBL" id="GGB08773.1"/>
    </source>
</evidence>
<name>A0A8J2XUT4_9BACT</name>
<reference evidence="1" key="1">
    <citation type="journal article" date="2014" name="Int. J. Syst. Evol. Microbiol.">
        <title>Complete genome sequence of Corynebacterium casei LMG S-19264T (=DSM 44701T), isolated from a smear-ripened cheese.</title>
        <authorList>
            <consortium name="US DOE Joint Genome Institute (JGI-PGF)"/>
            <person name="Walter F."/>
            <person name="Albersmeier A."/>
            <person name="Kalinowski J."/>
            <person name="Ruckert C."/>
        </authorList>
    </citation>
    <scope>NUCLEOTIDE SEQUENCE</scope>
    <source>
        <strain evidence="1">CGMCC 1.15448</strain>
    </source>
</reference>
<dbReference type="Pfam" id="PF13563">
    <property type="entry name" value="2_5_RNA_ligase2"/>
    <property type="match status" value="1"/>
</dbReference>
<dbReference type="InterPro" id="IPR050580">
    <property type="entry name" value="2H_phosphoesterase_YjcG-like"/>
</dbReference>
<protein>
    <recommendedName>
        <fullName evidence="3">2'-5' RNA ligase family protein</fullName>
    </recommendedName>
</protein>
<evidence type="ECO:0000313" key="2">
    <source>
        <dbReference type="Proteomes" id="UP000607559"/>
    </source>
</evidence>
<organism evidence="1 2">
    <name type="scientific">Puia dinghuensis</name>
    <dbReference type="NCBI Taxonomy" id="1792502"/>
    <lineage>
        <taxon>Bacteria</taxon>
        <taxon>Pseudomonadati</taxon>
        <taxon>Bacteroidota</taxon>
        <taxon>Chitinophagia</taxon>
        <taxon>Chitinophagales</taxon>
        <taxon>Chitinophagaceae</taxon>
        <taxon>Puia</taxon>
    </lineage>
</organism>
<comment type="caution">
    <text evidence="1">The sequence shown here is derived from an EMBL/GenBank/DDBJ whole genome shotgun (WGS) entry which is preliminary data.</text>
</comment>
<evidence type="ECO:0008006" key="3">
    <source>
        <dbReference type="Google" id="ProtNLM"/>
    </source>
</evidence>
<dbReference type="InterPro" id="IPR009097">
    <property type="entry name" value="Cyclic_Pdiesterase"/>
</dbReference>
<accession>A0A8J2XUT4</accession>
<dbReference type="Gene3D" id="3.90.1140.10">
    <property type="entry name" value="Cyclic phosphodiesterase"/>
    <property type="match status" value="1"/>
</dbReference>
<dbReference type="RefSeq" id="WP_188934109.1">
    <property type="nucleotide sequence ID" value="NZ_BMJC01000004.1"/>
</dbReference>
<proteinExistence type="predicted"/>
<dbReference type="SUPFAM" id="SSF55144">
    <property type="entry name" value="LigT-like"/>
    <property type="match status" value="1"/>
</dbReference>
<reference evidence="1" key="2">
    <citation type="submission" date="2020-09" db="EMBL/GenBank/DDBJ databases">
        <authorList>
            <person name="Sun Q."/>
            <person name="Zhou Y."/>
        </authorList>
    </citation>
    <scope>NUCLEOTIDE SEQUENCE</scope>
    <source>
        <strain evidence="1">CGMCC 1.15448</strain>
    </source>
</reference>
<dbReference type="PANTHER" id="PTHR40037">
    <property type="entry name" value="PHOSPHOESTERASE YJCG-RELATED"/>
    <property type="match status" value="1"/>
</dbReference>
<dbReference type="PANTHER" id="PTHR40037:SF1">
    <property type="entry name" value="PHOSPHOESTERASE SAOUHSC_00951-RELATED"/>
    <property type="match status" value="1"/>
</dbReference>
<dbReference type="AlphaFoldDB" id="A0A8J2XUT4"/>
<dbReference type="EMBL" id="BMJC01000004">
    <property type="protein sequence ID" value="GGB08773.1"/>
    <property type="molecule type" value="Genomic_DNA"/>
</dbReference>
<dbReference type="Proteomes" id="UP000607559">
    <property type="component" value="Unassembled WGS sequence"/>
</dbReference>